<dbReference type="PANTHER" id="PTHR39452:SF1">
    <property type="entry name" value="CHEY-P PHOSPHATASE CHEX"/>
    <property type="match status" value="1"/>
</dbReference>
<dbReference type="CDD" id="cd17906">
    <property type="entry name" value="CheX"/>
    <property type="match status" value="1"/>
</dbReference>
<dbReference type="Pfam" id="PF13690">
    <property type="entry name" value="CheX"/>
    <property type="match status" value="1"/>
</dbReference>
<reference evidence="3 4" key="1">
    <citation type="submission" date="2018-10" db="EMBL/GenBank/DDBJ databases">
        <title>Falsibacillus sp. genome draft.</title>
        <authorList>
            <person name="Shi S."/>
        </authorList>
    </citation>
    <scope>NUCLEOTIDE SEQUENCE [LARGE SCALE GENOMIC DNA]</scope>
    <source>
        <strain evidence="3 4">GY 10110</strain>
    </source>
</reference>
<dbReference type="RefSeq" id="WP_121680808.1">
    <property type="nucleotide sequence ID" value="NZ_RCVZ01000007.1"/>
</dbReference>
<evidence type="ECO:0000259" key="2">
    <source>
        <dbReference type="Pfam" id="PF13690"/>
    </source>
</evidence>
<sequence>MTITKAVTDVLNGTIKSIKSVIPIPLHIHQPSLISHPYYHQSMAVLIGMTGDVRGRILIDGHESVFSQIGSSMFGMPLEGEMLESFAGELGNMIAGNLSTKVFQDGFNMDITPPTVMVGHSKVSGFDKALQLPIQLQDIGDLLVILMIDKHSK</sequence>
<name>A0A3L7K365_9BACI</name>
<protein>
    <submittedName>
        <fullName evidence="3">Chemotaxis protein CheX</fullName>
    </submittedName>
</protein>
<comment type="caution">
    <text evidence="3">The sequence shown here is derived from an EMBL/GenBank/DDBJ whole genome shotgun (WGS) entry which is preliminary data.</text>
</comment>
<feature type="domain" description="Chemotaxis phosphatase CheX-like" evidence="2">
    <location>
        <begin position="44"/>
        <end position="120"/>
    </location>
</feature>
<gene>
    <name evidence="3" type="ORF">D9X91_11690</name>
</gene>
<proteinExistence type="predicted"/>
<evidence type="ECO:0000256" key="1">
    <source>
        <dbReference type="ARBA" id="ARBA00022500"/>
    </source>
</evidence>
<keyword evidence="4" id="KW-1185">Reference proteome</keyword>
<dbReference type="EMBL" id="RCVZ01000007">
    <property type="protein sequence ID" value="RLQ95152.1"/>
    <property type="molecule type" value="Genomic_DNA"/>
</dbReference>
<accession>A0A3L7K365</accession>
<dbReference type="InterPro" id="IPR028051">
    <property type="entry name" value="CheX-like_dom"/>
</dbReference>
<evidence type="ECO:0000313" key="3">
    <source>
        <dbReference type="EMBL" id="RLQ95152.1"/>
    </source>
</evidence>
<keyword evidence="1" id="KW-0145">Chemotaxis</keyword>
<dbReference type="Proteomes" id="UP000276770">
    <property type="component" value="Unassembled WGS sequence"/>
</dbReference>
<organism evidence="3 4">
    <name type="scientific">Falsibacillus albus</name>
    <dbReference type="NCBI Taxonomy" id="2478915"/>
    <lineage>
        <taxon>Bacteria</taxon>
        <taxon>Bacillati</taxon>
        <taxon>Bacillota</taxon>
        <taxon>Bacilli</taxon>
        <taxon>Bacillales</taxon>
        <taxon>Bacillaceae</taxon>
        <taxon>Falsibacillus</taxon>
    </lineage>
</organism>
<dbReference type="InterPro" id="IPR038756">
    <property type="entry name" value="CheX-like"/>
</dbReference>
<dbReference type="AlphaFoldDB" id="A0A3L7K365"/>
<dbReference type="OrthoDB" id="9788100at2"/>
<dbReference type="SUPFAM" id="SSF103039">
    <property type="entry name" value="CheC-like"/>
    <property type="match status" value="1"/>
</dbReference>
<dbReference type="Gene3D" id="3.40.1550.10">
    <property type="entry name" value="CheC-like"/>
    <property type="match status" value="1"/>
</dbReference>
<dbReference type="GO" id="GO:0006935">
    <property type="term" value="P:chemotaxis"/>
    <property type="evidence" value="ECO:0007669"/>
    <property type="project" value="UniProtKB-KW"/>
</dbReference>
<evidence type="ECO:0000313" key="4">
    <source>
        <dbReference type="Proteomes" id="UP000276770"/>
    </source>
</evidence>
<dbReference type="PANTHER" id="PTHR39452">
    <property type="entry name" value="CHEY-P PHOSPHATASE CHEX"/>
    <property type="match status" value="1"/>
</dbReference>
<dbReference type="InterPro" id="IPR028976">
    <property type="entry name" value="CheC-like_sf"/>
</dbReference>